<keyword evidence="2" id="KW-0812">Transmembrane</keyword>
<feature type="transmembrane region" description="Helical" evidence="2">
    <location>
        <begin position="27"/>
        <end position="47"/>
    </location>
</feature>
<comment type="similarity">
    <text evidence="1">Belongs to the helicase family.</text>
</comment>
<keyword evidence="2" id="KW-1133">Transmembrane helix</keyword>
<comment type="catalytic activity">
    <reaction evidence="1">
        <text>ATP + H2O = ADP + phosphate + H(+)</text>
        <dbReference type="Rhea" id="RHEA:13065"/>
        <dbReference type="ChEBI" id="CHEBI:15377"/>
        <dbReference type="ChEBI" id="CHEBI:15378"/>
        <dbReference type="ChEBI" id="CHEBI:30616"/>
        <dbReference type="ChEBI" id="CHEBI:43474"/>
        <dbReference type="ChEBI" id="CHEBI:456216"/>
        <dbReference type="EC" id="5.6.2.3"/>
    </reaction>
</comment>
<comment type="caution">
    <text evidence="4">The sequence shown here is derived from an EMBL/GenBank/DDBJ whole genome shotgun (WGS) entry which is preliminary data.</text>
</comment>
<keyword evidence="1" id="KW-0347">Helicase</keyword>
<comment type="cofactor">
    <cofactor evidence="1">
        <name>Mg(2+)</name>
        <dbReference type="ChEBI" id="CHEBI:18420"/>
    </cofactor>
</comment>
<dbReference type="AlphaFoldDB" id="A0A9R1XMB1"/>
<dbReference type="EMBL" id="NBSK02000003">
    <property type="protein sequence ID" value="KAJ0218169.1"/>
    <property type="molecule type" value="Genomic_DNA"/>
</dbReference>
<dbReference type="GO" id="GO:0000723">
    <property type="term" value="P:telomere maintenance"/>
    <property type="evidence" value="ECO:0007669"/>
    <property type="project" value="InterPro"/>
</dbReference>
<keyword evidence="5" id="KW-1185">Reference proteome</keyword>
<protein>
    <recommendedName>
        <fullName evidence="1">ATP-dependent DNA helicase</fullName>
        <ecNumber evidence="1">5.6.2.3</ecNumber>
    </recommendedName>
</protein>
<dbReference type="Proteomes" id="UP000235145">
    <property type="component" value="Unassembled WGS sequence"/>
</dbReference>
<keyword evidence="1" id="KW-0378">Hydrolase</keyword>
<keyword evidence="1" id="KW-0233">DNA recombination</keyword>
<dbReference type="GO" id="GO:0006281">
    <property type="term" value="P:DNA repair"/>
    <property type="evidence" value="ECO:0007669"/>
    <property type="project" value="UniProtKB-KW"/>
</dbReference>
<keyword evidence="1" id="KW-0227">DNA damage</keyword>
<dbReference type="GO" id="GO:0005524">
    <property type="term" value="F:ATP binding"/>
    <property type="evidence" value="ECO:0007669"/>
    <property type="project" value="UniProtKB-KW"/>
</dbReference>
<evidence type="ECO:0000256" key="1">
    <source>
        <dbReference type="RuleBase" id="RU363044"/>
    </source>
</evidence>
<proteinExistence type="inferred from homology"/>
<keyword evidence="2" id="KW-0472">Membrane</keyword>
<sequence>MNAVNNKKVVSFSSMTLSAAIRSKGEVAINVASIGIAALLISGGRIAHSRFHIPINLNENSFLFYYASCPVEQSEPYNLGRSPNVDRTLRDIILPKNSDKPFGCKTIVFGGVFRQILPVIQRGNHLDIVQASLHSSRLWHECTILSLTVNMRL</sequence>
<dbReference type="GO" id="GO:0016787">
    <property type="term" value="F:hydrolase activity"/>
    <property type="evidence" value="ECO:0007669"/>
    <property type="project" value="UniProtKB-KW"/>
</dbReference>
<accession>A0A9R1XMB1</accession>
<evidence type="ECO:0000313" key="5">
    <source>
        <dbReference type="Proteomes" id="UP000235145"/>
    </source>
</evidence>
<evidence type="ECO:0000313" key="4">
    <source>
        <dbReference type="EMBL" id="KAJ0218169.1"/>
    </source>
</evidence>
<dbReference type="Pfam" id="PF05970">
    <property type="entry name" value="PIF1"/>
    <property type="match status" value="2"/>
</dbReference>
<dbReference type="PANTHER" id="PTHR10492:SF97">
    <property type="entry name" value="ATP-DEPENDENT DNA HELICASE"/>
    <property type="match status" value="1"/>
</dbReference>
<evidence type="ECO:0000256" key="2">
    <source>
        <dbReference type="SAM" id="Phobius"/>
    </source>
</evidence>
<keyword evidence="1" id="KW-0234">DNA repair</keyword>
<gene>
    <name evidence="4" type="ORF">LSAT_V11C300142030</name>
</gene>
<name>A0A9R1XMB1_LACSA</name>
<dbReference type="InterPro" id="IPR010285">
    <property type="entry name" value="DNA_helicase_pif1-like_DEAD"/>
</dbReference>
<dbReference type="PANTHER" id="PTHR10492">
    <property type="match status" value="1"/>
</dbReference>
<feature type="domain" description="DNA helicase Pif1-like DEAD-box helicase" evidence="3">
    <location>
        <begin position="85"/>
        <end position="153"/>
    </location>
</feature>
<reference evidence="4 5" key="1">
    <citation type="journal article" date="2017" name="Nat. Commun.">
        <title>Genome assembly with in vitro proximity ligation data and whole-genome triplication in lettuce.</title>
        <authorList>
            <person name="Reyes-Chin-Wo S."/>
            <person name="Wang Z."/>
            <person name="Yang X."/>
            <person name="Kozik A."/>
            <person name="Arikit S."/>
            <person name="Song C."/>
            <person name="Xia L."/>
            <person name="Froenicke L."/>
            <person name="Lavelle D.O."/>
            <person name="Truco M.J."/>
            <person name="Xia R."/>
            <person name="Zhu S."/>
            <person name="Xu C."/>
            <person name="Xu H."/>
            <person name="Xu X."/>
            <person name="Cox K."/>
            <person name="Korf I."/>
            <person name="Meyers B.C."/>
            <person name="Michelmore R.W."/>
        </authorList>
    </citation>
    <scope>NUCLEOTIDE SEQUENCE [LARGE SCALE GENOMIC DNA]</scope>
    <source>
        <strain evidence="5">cv. Salinas</strain>
        <tissue evidence="4">Seedlings</tissue>
    </source>
</reference>
<feature type="domain" description="DNA helicase Pif1-like DEAD-box helicase" evidence="3">
    <location>
        <begin position="15"/>
        <end position="63"/>
    </location>
</feature>
<keyword evidence="1" id="KW-0067">ATP-binding</keyword>
<dbReference type="EC" id="5.6.2.3" evidence="1"/>
<keyword evidence="1" id="KW-0547">Nucleotide-binding</keyword>
<dbReference type="GO" id="GO:0006310">
    <property type="term" value="P:DNA recombination"/>
    <property type="evidence" value="ECO:0007669"/>
    <property type="project" value="UniProtKB-KW"/>
</dbReference>
<organism evidence="4 5">
    <name type="scientific">Lactuca sativa</name>
    <name type="common">Garden lettuce</name>
    <dbReference type="NCBI Taxonomy" id="4236"/>
    <lineage>
        <taxon>Eukaryota</taxon>
        <taxon>Viridiplantae</taxon>
        <taxon>Streptophyta</taxon>
        <taxon>Embryophyta</taxon>
        <taxon>Tracheophyta</taxon>
        <taxon>Spermatophyta</taxon>
        <taxon>Magnoliopsida</taxon>
        <taxon>eudicotyledons</taxon>
        <taxon>Gunneridae</taxon>
        <taxon>Pentapetalae</taxon>
        <taxon>asterids</taxon>
        <taxon>campanulids</taxon>
        <taxon>Asterales</taxon>
        <taxon>Asteraceae</taxon>
        <taxon>Cichorioideae</taxon>
        <taxon>Cichorieae</taxon>
        <taxon>Lactucinae</taxon>
        <taxon>Lactuca</taxon>
    </lineage>
</organism>
<dbReference type="GO" id="GO:0043139">
    <property type="term" value="F:5'-3' DNA helicase activity"/>
    <property type="evidence" value="ECO:0007669"/>
    <property type="project" value="UniProtKB-EC"/>
</dbReference>
<evidence type="ECO:0000259" key="3">
    <source>
        <dbReference type="Pfam" id="PF05970"/>
    </source>
</evidence>